<dbReference type="InterPro" id="IPR018378">
    <property type="entry name" value="C-type_lectin_CS"/>
</dbReference>
<dbReference type="PANTHER" id="PTHR22991:SF44">
    <property type="entry name" value="C-TYPE LECTIN-RELATED"/>
    <property type="match status" value="1"/>
</dbReference>
<dbReference type="CDD" id="cd00037">
    <property type="entry name" value="CLECT"/>
    <property type="match status" value="1"/>
</dbReference>
<dbReference type="AlphaFoldDB" id="A0A8C5BK12"/>
<evidence type="ECO:0000256" key="1">
    <source>
        <dbReference type="ARBA" id="ARBA00023157"/>
    </source>
</evidence>
<dbReference type="InterPro" id="IPR001304">
    <property type="entry name" value="C-type_lectin-like"/>
</dbReference>
<evidence type="ECO:0000313" key="4">
    <source>
        <dbReference type="Proteomes" id="UP000694546"/>
    </source>
</evidence>
<organism evidence="3 4">
    <name type="scientific">Gadus morhua</name>
    <name type="common">Atlantic cod</name>
    <dbReference type="NCBI Taxonomy" id="8049"/>
    <lineage>
        <taxon>Eukaryota</taxon>
        <taxon>Metazoa</taxon>
        <taxon>Chordata</taxon>
        <taxon>Craniata</taxon>
        <taxon>Vertebrata</taxon>
        <taxon>Euteleostomi</taxon>
        <taxon>Actinopterygii</taxon>
        <taxon>Neopterygii</taxon>
        <taxon>Teleostei</taxon>
        <taxon>Neoteleostei</taxon>
        <taxon>Acanthomorphata</taxon>
        <taxon>Zeiogadaria</taxon>
        <taxon>Gadariae</taxon>
        <taxon>Gadiformes</taxon>
        <taxon>Gadoidei</taxon>
        <taxon>Gadidae</taxon>
        <taxon>Gadus</taxon>
    </lineage>
</organism>
<dbReference type="SMART" id="SM00034">
    <property type="entry name" value="CLECT"/>
    <property type="match status" value="1"/>
</dbReference>
<dbReference type="Proteomes" id="UP000694546">
    <property type="component" value="Chromosome 3"/>
</dbReference>
<dbReference type="GeneTree" id="ENSGT00980000200302"/>
<proteinExistence type="predicted"/>
<dbReference type="PROSITE" id="PS00615">
    <property type="entry name" value="C_TYPE_LECTIN_1"/>
    <property type="match status" value="1"/>
</dbReference>
<dbReference type="InterPro" id="IPR050976">
    <property type="entry name" value="Snaclec"/>
</dbReference>
<dbReference type="SUPFAM" id="SSF56436">
    <property type="entry name" value="C-type lectin-like"/>
    <property type="match status" value="1"/>
</dbReference>
<reference evidence="3" key="2">
    <citation type="submission" date="2025-09" db="UniProtKB">
        <authorList>
            <consortium name="Ensembl"/>
        </authorList>
    </citation>
    <scope>IDENTIFICATION</scope>
</reference>
<evidence type="ECO:0000313" key="3">
    <source>
        <dbReference type="Ensembl" id="ENSGMOP00000047106.1"/>
    </source>
</evidence>
<dbReference type="Pfam" id="PF00059">
    <property type="entry name" value="Lectin_C"/>
    <property type="match status" value="1"/>
</dbReference>
<reference evidence="3" key="1">
    <citation type="submission" date="2025-08" db="UniProtKB">
        <authorList>
            <consortium name="Ensembl"/>
        </authorList>
    </citation>
    <scope>IDENTIFICATION</scope>
</reference>
<dbReference type="Ensembl" id="ENSGMOT00000063515.1">
    <property type="protein sequence ID" value="ENSGMOP00000047106.1"/>
    <property type="gene ID" value="ENSGMOG00000034306.1"/>
</dbReference>
<dbReference type="InterPro" id="IPR016186">
    <property type="entry name" value="C-type_lectin-like/link_sf"/>
</dbReference>
<dbReference type="PANTHER" id="PTHR22991">
    <property type="entry name" value="PROTEIN CBG13490"/>
    <property type="match status" value="1"/>
</dbReference>
<dbReference type="Gene3D" id="3.10.100.10">
    <property type="entry name" value="Mannose-Binding Protein A, subunit A"/>
    <property type="match status" value="1"/>
</dbReference>
<keyword evidence="1" id="KW-1015">Disulfide bond</keyword>
<accession>A0A8C5BK12</accession>
<evidence type="ECO:0000259" key="2">
    <source>
        <dbReference type="PROSITE" id="PS50041"/>
    </source>
</evidence>
<protein>
    <submittedName>
        <fullName evidence="3">Ladderlectin-like</fullName>
    </submittedName>
</protein>
<dbReference type="PROSITE" id="PS50041">
    <property type="entry name" value="C_TYPE_LECTIN_2"/>
    <property type="match status" value="1"/>
</dbReference>
<sequence length="234" mass="26110">SQPSRQKLIRSEGETEGLVRSCKELWVNSVHVWRLRGFSPARVPAGLVRAPYRTGPTLLSPPQSGSTSAWTAGTISVVTVSTWRTILQAGAQQRYKLHVYCTCKPAYKCCTCLHAAYTATVKLITNTVCVNALLQRLCAEREGSLASAHSALEYHYLQRLAQKGGHTFAWLGGYHFLGEWRWEGGSPFDYVNTESDVSPSENQCLLINTEGNKGWSNHRCNNFFPYICEMRSSC</sequence>
<gene>
    <name evidence="3" type="primary">LOC115540707</name>
</gene>
<keyword evidence="4" id="KW-1185">Reference proteome</keyword>
<feature type="domain" description="C-type lectin" evidence="2">
    <location>
        <begin position="135"/>
        <end position="229"/>
    </location>
</feature>
<name>A0A8C5BK12_GADMO</name>
<dbReference type="InterPro" id="IPR016187">
    <property type="entry name" value="CTDL_fold"/>
</dbReference>